<dbReference type="Pfam" id="PF00583">
    <property type="entry name" value="Acetyltransf_1"/>
    <property type="match status" value="1"/>
</dbReference>
<dbReference type="PANTHER" id="PTHR43415:SF3">
    <property type="entry name" value="GNAT-FAMILY ACETYLTRANSFERASE"/>
    <property type="match status" value="1"/>
</dbReference>
<feature type="domain" description="N-acetyltransferase" evidence="1">
    <location>
        <begin position="2"/>
        <end position="148"/>
    </location>
</feature>
<evidence type="ECO:0000313" key="3">
    <source>
        <dbReference type="Proteomes" id="UP000655830"/>
    </source>
</evidence>
<gene>
    <name evidence="2" type="ORF">H8718_13645</name>
</gene>
<dbReference type="Gene3D" id="3.40.630.30">
    <property type="match status" value="1"/>
</dbReference>
<dbReference type="PROSITE" id="PS51186">
    <property type="entry name" value="GNAT"/>
    <property type="match status" value="1"/>
</dbReference>
<proteinExistence type="predicted"/>
<keyword evidence="3" id="KW-1185">Reference proteome</keyword>
<evidence type="ECO:0000259" key="1">
    <source>
        <dbReference type="PROSITE" id="PS51186"/>
    </source>
</evidence>
<dbReference type="AlphaFoldDB" id="A0A926EJ10"/>
<name>A0A926EJ10_9FIRM</name>
<protein>
    <submittedName>
        <fullName evidence="2">GNAT family N-acetyltransferase</fullName>
    </submittedName>
</protein>
<dbReference type="RefSeq" id="WP_249333313.1">
    <property type="nucleotide sequence ID" value="NZ_JACRSY010000023.1"/>
</dbReference>
<dbReference type="CDD" id="cd04301">
    <property type="entry name" value="NAT_SF"/>
    <property type="match status" value="1"/>
</dbReference>
<dbReference type="PANTHER" id="PTHR43415">
    <property type="entry name" value="SPERMIDINE N(1)-ACETYLTRANSFERASE"/>
    <property type="match status" value="1"/>
</dbReference>
<organism evidence="2 3">
    <name type="scientific">Zhenhengia yiwuensis</name>
    <dbReference type="NCBI Taxonomy" id="2763666"/>
    <lineage>
        <taxon>Bacteria</taxon>
        <taxon>Bacillati</taxon>
        <taxon>Bacillota</taxon>
        <taxon>Clostridia</taxon>
        <taxon>Lachnospirales</taxon>
        <taxon>Lachnospiraceae</taxon>
        <taxon>Zhenhengia</taxon>
    </lineage>
</organism>
<dbReference type="SUPFAM" id="SSF55729">
    <property type="entry name" value="Acyl-CoA N-acyltransferases (Nat)"/>
    <property type="match status" value="1"/>
</dbReference>
<dbReference type="EMBL" id="JACRSY010000023">
    <property type="protein sequence ID" value="MBC8580561.1"/>
    <property type="molecule type" value="Genomic_DNA"/>
</dbReference>
<dbReference type="GO" id="GO:0016747">
    <property type="term" value="F:acyltransferase activity, transferring groups other than amino-acyl groups"/>
    <property type="evidence" value="ECO:0007669"/>
    <property type="project" value="InterPro"/>
</dbReference>
<comment type="caution">
    <text evidence="2">The sequence shown here is derived from an EMBL/GenBank/DDBJ whole genome shotgun (WGS) entry which is preliminary data.</text>
</comment>
<evidence type="ECO:0000313" key="2">
    <source>
        <dbReference type="EMBL" id="MBC8580561.1"/>
    </source>
</evidence>
<dbReference type="InterPro" id="IPR000182">
    <property type="entry name" value="GNAT_dom"/>
</dbReference>
<dbReference type="InterPro" id="IPR016181">
    <property type="entry name" value="Acyl_CoA_acyltransferase"/>
</dbReference>
<reference evidence="2" key="1">
    <citation type="submission" date="2020-08" db="EMBL/GenBank/DDBJ databases">
        <title>Genome public.</title>
        <authorList>
            <person name="Liu C."/>
            <person name="Sun Q."/>
        </authorList>
    </citation>
    <scope>NUCLEOTIDE SEQUENCE</scope>
    <source>
        <strain evidence="2">NSJ-12</strain>
    </source>
</reference>
<accession>A0A926EJ10</accession>
<dbReference type="Proteomes" id="UP000655830">
    <property type="component" value="Unassembled WGS sequence"/>
</dbReference>
<sequence length="148" mass="17130">MVKLSDINENNYEACSGLMCTQEQCEFTNSPVWSLLQAAYASFKDKSKLYCISDDNRVVGMIRLDFSVYDDYYMFTNLIIDKSYQCKGIATQAVRLALDIFREEKKFEVVRIHVAMKNTHAIHLYKKVGFVSTNKFSEKGLLIMEYSL</sequence>